<keyword evidence="1" id="KW-0802">TPR repeat</keyword>
<evidence type="ECO:0000256" key="1">
    <source>
        <dbReference type="PROSITE-ProRule" id="PRU00339"/>
    </source>
</evidence>
<reference evidence="5" key="1">
    <citation type="submission" date="2017-03" db="EMBL/GenBank/DDBJ databases">
        <title>Novel pathways for hydrocarbon cycling and metabolic interdependencies in hydrothermal sediment communities.</title>
        <authorList>
            <person name="Dombrowski N."/>
            <person name="Seitz K."/>
            <person name="Teske A."/>
            <person name="Baker B."/>
        </authorList>
    </citation>
    <scope>NUCLEOTIDE SEQUENCE [LARGE SCALE GENOMIC DNA]</scope>
</reference>
<feature type="repeat" description="TPR" evidence="1">
    <location>
        <begin position="245"/>
        <end position="278"/>
    </location>
</feature>
<gene>
    <name evidence="4" type="ORF">B5M47_01745</name>
</gene>
<keyword evidence="2" id="KW-0472">Membrane</keyword>
<evidence type="ECO:0000259" key="3">
    <source>
        <dbReference type="Pfam" id="PF00535"/>
    </source>
</evidence>
<dbReference type="EMBL" id="MZGJ01000007">
    <property type="protein sequence ID" value="OQX51143.1"/>
    <property type="molecule type" value="Genomic_DNA"/>
</dbReference>
<dbReference type="AlphaFoldDB" id="A0A1W9P025"/>
<dbReference type="CDD" id="cd00761">
    <property type="entry name" value="Glyco_tranf_GTA_type"/>
    <property type="match status" value="1"/>
</dbReference>
<dbReference type="PANTHER" id="PTHR22916">
    <property type="entry name" value="GLYCOSYLTRANSFERASE"/>
    <property type="match status" value="1"/>
</dbReference>
<dbReference type="STRING" id="1968527.B5M47_01745"/>
<name>A0A1W9P025_UNCC3</name>
<dbReference type="InterPro" id="IPR029044">
    <property type="entry name" value="Nucleotide-diphossugar_trans"/>
</dbReference>
<evidence type="ECO:0000256" key="2">
    <source>
        <dbReference type="SAM" id="Phobius"/>
    </source>
</evidence>
<protein>
    <recommendedName>
        <fullName evidence="3">Glycosyltransferase 2-like domain-containing protein</fullName>
    </recommendedName>
</protein>
<organism evidence="4 5">
    <name type="scientific">candidate division CPR3 bacterium 4484_211</name>
    <dbReference type="NCBI Taxonomy" id="1968527"/>
    <lineage>
        <taxon>Bacteria</taxon>
        <taxon>Bacteria division CPR3</taxon>
    </lineage>
</organism>
<sequence length="321" mass="38064">MKCMYRVSVIIPTFNRSLLLQRAMESVLNQTWKDFELIVVDDASYDDTRETVKRLSQNRPFIKYIRHKENLDVGEARNTGIKSSSAPLIAFLDDDDEWLPSKLEKQMRYLESLSDPRVGMVYTGAVWINPKTGKKLIHQRPNHTGWIYEDLLKRNVIVAGASSCLIKRRCFAKIGYFKPRQCYEDWDLWLRLAKEFKIEAVDEFLVKYYQYPLHFSQNAAKNIVARNEIFKTFFVDLNKRPSIMAHFIYDTGLLYCRFNYMNLAKRCFRKALKLDSKKRRYKIALLLCFFGFRVFNFMTKLNIFLNSLHFGKRIRFVANES</sequence>
<keyword evidence="2" id="KW-1133">Transmembrane helix</keyword>
<evidence type="ECO:0000313" key="4">
    <source>
        <dbReference type="EMBL" id="OQX51143.1"/>
    </source>
</evidence>
<feature type="transmembrane region" description="Helical" evidence="2">
    <location>
        <begin position="281"/>
        <end position="298"/>
    </location>
</feature>
<evidence type="ECO:0000313" key="5">
    <source>
        <dbReference type="Proteomes" id="UP000192520"/>
    </source>
</evidence>
<dbReference type="PROSITE" id="PS50005">
    <property type="entry name" value="TPR"/>
    <property type="match status" value="1"/>
</dbReference>
<feature type="domain" description="Glycosyltransferase 2-like" evidence="3">
    <location>
        <begin position="8"/>
        <end position="171"/>
    </location>
</feature>
<dbReference type="SUPFAM" id="SSF53448">
    <property type="entry name" value="Nucleotide-diphospho-sugar transferases"/>
    <property type="match status" value="1"/>
</dbReference>
<dbReference type="PANTHER" id="PTHR22916:SF3">
    <property type="entry name" value="UDP-GLCNAC:BETAGAL BETA-1,3-N-ACETYLGLUCOSAMINYLTRANSFERASE-LIKE PROTEIN 1"/>
    <property type="match status" value="1"/>
</dbReference>
<dbReference type="Pfam" id="PF00535">
    <property type="entry name" value="Glycos_transf_2"/>
    <property type="match status" value="1"/>
</dbReference>
<dbReference type="InterPro" id="IPR019734">
    <property type="entry name" value="TPR_rpt"/>
</dbReference>
<dbReference type="Gene3D" id="3.90.550.10">
    <property type="entry name" value="Spore Coat Polysaccharide Biosynthesis Protein SpsA, Chain A"/>
    <property type="match status" value="1"/>
</dbReference>
<dbReference type="Proteomes" id="UP000192520">
    <property type="component" value="Unassembled WGS sequence"/>
</dbReference>
<dbReference type="GO" id="GO:0016758">
    <property type="term" value="F:hexosyltransferase activity"/>
    <property type="evidence" value="ECO:0007669"/>
    <property type="project" value="UniProtKB-ARBA"/>
</dbReference>
<proteinExistence type="predicted"/>
<keyword evidence="2" id="KW-0812">Transmembrane</keyword>
<dbReference type="InterPro" id="IPR001173">
    <property type="entry name" value="Glyco_trans_2-like"/>
</dbReference>
<comment type="caution">
    <text evidence="4">The sequence shown here is derived from an EMBL/GenBank/DDBJ whole genome shotgun (WGS) entry which is preliminary data.</text>
</comment>
<accession>A0A1W9P025</accession>